<protein>
    <recommendedName>
        <fullName evidence="4">Ig-like domain-containing protein</fullName>
    </recommendedName>
</protein>
<proteinExistence type="predicted"/>
<feature type="domain" description="Ig-like" evidence="4">
    <location>
        <begin position="15"/>
        <end position="124"/>
    </location>
</feature>
<dbReference type="PROSITE" id="PS50835">
    <property type="entry name" value="IG_LIKE"/>
    <property type="match status" value="1"/>
</dbReference>
<dbReference type="InterPro" id="IPR007110">
    <property type="entry name" value="Ig-like_dom"/>
</dbReference>
<sequence>MRNHQLPPEGKWNNPEAAKYYTHSSGAKIIKSSHFDLEYILGHKINFICVATGSPRPEITWFKDGVELYAHSNFQIHEWYQSKEKIKSKMEIDPATQMDAGIYECYADNKYAVDKRTFRTDFVTNFD</sequence>
<reference evidence="5" key="1">
    <citation type="submission" date="2021-06" db="EMBL/GenBank/DDBJ databases">
        <authorList>
            <person name="Hodson N. C."/>
            <person name="Mongue J. A."/>
            <person name="Jaron S. K."/>
        </authorList>
    </citation>
    <scope>NUCLEOTIDE SEQUENCE</scope>
</reference>
<dbReference type="GO" id="GO:0005886">
    <property type="term" value="C:plasma membrane"/>
    <property type="evidence" value="ECO:0007669"/>
    <property type="project" value="TreeGrafter"/>
</dbReference>
<evidence type="ECO:0000256" key="3">
    <source>
        <dbReference type="ARBA" id="ARBA00023319"/>
    </source>
</evidence>
<gene>
    <name evidence="5" type="ORF">AFUS01_LOCUS1126</name>
</gene>
<name>A0A8J2J3F9_9HEXA</name>
<dbReference type="EMBL" id="CAJVCH010006222">
    <property type="protein sequence ID" value="CAG7659300.1"/>
    <property type="molecule type" value="Genomic_DNA"/>
</dbReference>
<dbReference type="AlphaFoldDB" id="A0A8J2J3F9"/>
<dbReference type="InterPro" id="IPR003599">
    <property type="entry name" value="Ig_sub"/>
</dbReference>
<dbReference type="InterPro" id="IPR013098">
    <property type="entry name" value="Ig_I-set"/>
</dbReference>
<dbReference type="OrthoDB" id="6127080at2759"/>
<organism evidence="5 6">
    <name type="scientific">Allacma fusca</name>
    <dbReference type="NCBI Taxonomy" id="39272"/>
    <lineage>
        <taxon>Eukaryota</taxon>
        <taxon>Metazoa</taxon>
        <taxon>Ecdysozoa</taxon>
        <taxon>Arthropoda</taxon>
        <taxon>Hexapoda</taxon>
        <taxon>Collembola</taxon>
        <taxon>Symphypleona</taxon>
        <taxon>Sminthuridae</taxon>
        <taxon>Allacma</taxon>
    </lineage>
</organism>
<evidence type="ECO:0000256" key="2">
    <source>
        <dbReference type="ARBA" id="ARBA00023157"/>
    </source>
</evidence>
<keyword evidence="2" id="KW-1015">Disulfide bond</keyword>
<dbReference type="CDD" id="cd00096">
    <property type="entry name" value="Ig"/>
    <property type="match status" value="1"/>
</dbReference>
<evidence type="ECO:0000256" key="1">
    <source>
        <dbReference type="ARBA" id="ARBA00022729"/>
    </source>
</evidence>
<keyword evidence="1" id="KW-0732">Signal</keyword>
<evidence type="ECO:0000259" key="4">
    <source>
        <dbReference type="PROSITE" id="PS50835"/>
    </source>
</evidence>
<dbReference type="SMART" id="SM00409">
    <property type="entry name" value="IG"/>
    <property type="match status" value="1"/>
</dbReference>
<accession>A0A8J2J3F9</accession>
<evidence type="ECO:0000313" key="6">
    <source>
        <dbReference type="Proteomes" id="UP000708208"/>
    </source>
</evidence>
<dbReference type="InterPro" id="IPR050958">
    <property type="entry name" value="Cell_Adh-Cytoskel_Orgn"/>
</dbReference>
<dbReference type="InterPro" id="IPR003598">
    <property type="entry name" value="Ig_sub2"/>
</dbReference>
<comment type="caution">
    <text evidence="5">The sequence shown here is derived from an EMBL/GenBank/DDBJ whole genome shotgun (WGS) entry which is preliminary data.</text>
</comment>
<dbReference type="SMART" id="SM00408">
    <property type="entry name" value="IGc2"/>
    <property type="match status" value="1"/>
</dbReference>
<dbReference type="Pfam" id="PF07679">
    <property type="entry name" value="I-set"/>
    <property type="match status" value="1"/>
</dbReference>
<dbReference type="PANTHER" id="PTHR45080">
    <property type="entry name" value="CONTACTIN 5"/>
    <property type="match status" value="1"/>
</dbReference>
<evidence type="ECO:0000313" key="5">
    <source>
        <dbReference type="EMBL" id="CAG7659300.1"/>
    </source>
</evidence>
<dbReference type="Proteomes" id="UP000708208">
    <property type="component" value="Unassembled WGS sequence"/>
</dbReference>
<dbReference type="PANTHER" id="PTHR45080:SF8">
    <property type="entry name" value="IG-LIKE DOMAIN-CONTAINING PROTEIN"/>
    <property type="match status" value="1"/>
</dbReference>
<keyword evidence="3" id="KW-0393">Immunoglobulin domain</keyword>
<dbReference type="GO" id="GO:0007156">
    <property type="term" value="P:homophilic cell adhesion via plasma membrane adhesion molecules"/>
    <property type="evidence" value="ECO:0007669"/>
    <property type="project" value="TreeGrafter"/>
</dbReference>
<dbReference type="FunFam" id="2.60.40.10:FF:000032">
    <property type="entry name" value="palladin isoform X1"/>
    <property type="match status" value="1"/>
</dbReference>
<keyword evidence="6" id="KW-1185">Reference proteome</keyword>